<dbReference type="Proteomes" id="UP000622797">
    <property type="component" value="Unassembled WGS sequence"/>
</dbReference>
<proteinExistence type="predicted"/>
<reference evidence="2" key="2">
    <citation type="submission" date="2020-05" db="EMBL/GenBank/DDBJ databases">
        <authorList>
            <person name="Kim H.-S."/>
            <person name="Proctor R.H."/>
            <person name="Brown D.W."/>
        </authorList>
    </citation>
    <scope>NUCLEOTIDE SEQUENCE</scope>
    <source>
        <strain evidence="2">NRRL 20472</strain>
    </source>
</reference>
<feature type="chain" id="PRO_5034393348" description="Arylsulfotransferase" evidence="1">
    <location>
        <begin position="22"/>
        <end position="529"/>
    </location>
</feature>
<dbReference type="InterPro" id="IPR039535">
    <property type="entry name" value="ASST-like"/>
</dbReference>
<feature type="signal peptide" evidence="1">
    <location>
        <begin position="1"/>
        <end position="21"/>
    </location>
</feature>
<evidence type="ECO:0000256" key="1">
    <source>
        <dbReference type="SAM" id="SignalP"/>
    </source>
</evidence>
<dbReference type="PANTHER" id="PTHR35340">
    <property type="entry name" value="PQQ ENZYME REPEAT PROTEIN-RELATED"/>
    <property type="match status" value="1"/>
</dbReference>
<dbReference type="EMBL" id="JABEXW010000533">
    <property type="protein sequence ID" value="KAF4962605.1"/>
    <property type="molecule type" value="Genomic_DNA"/>
</dbReference>
<gene>
    <name evidence="2" type="ORF">FSARC_9383</name>
</gene>
<dbReference type="OrthoDB" id="5427350at2759"/>
<dbReference type="InterPro" id="IPR053143">
    <property type="entry name" value="Arylsulfate_ST"/>
</dbReference>
<evidence type="ECO:0000313" key="3">
    <source>
        <dbReference type="Proteomes" id="UP000622797"/>
    </source>
</evidence>
<name>A0A8H4TR79_9HYPO</name>
<protein>
    <recommendedName>
        <fullName evidence="4">Arylsulfotransferase</fullName>
    </recommendedName>
</protein>
<keyword evidence="3" id="KW-1185">Reference proteome</keyword>
<dbReference type="AlphaFoldDB" id="A0A8H4TR79"/>
<dbReference type="PANTHER" id="PTHR35340:SF9">
    <property type="entry name" value="ASST-DOMAIN-CONTAINING PROTEIN"/>
    <property type="match status" value="1"/>
</dbReference>
<sequence>MKASILDSLAALSALVPLVAGDWQYRSRPDLTPPKLNITNPAREALVEKGLLFITPYPSFSPGGKGPEQPGAYIFRDNGDLVWTGLSYLAGQVLNFRVDTWNRQQVLSSFQGQPAETPGRAYGNHVLLNNRYEIIKTLRAASHKFASLHEFRIVDGKTALIEITNTLPVPLSRWGGTKDQNWILSTGFQEIDVETGRVLFEWESINHVDPKDSFHPLTASNGQNSSQAWDYFHLNSVDKDDQGNYIISARNVAALYKIDGTTGEIIWTLGGQSSSFKVEDDAIFAYQHDARLLDRSHDGSIDVLSLFDNSASESKQINPVSRARIIQIDHKSKVAKALHTYPAPDGILARSQGNAQVLPNGNVFTNWGQAGAITEFSRDGDVLFHAYLDSAPSNLAQSYRGFRFNWTGTPSEDPAIVVINGETSGTTDIYVSWNGDTETASWRFYIELAKDSDRKPVNENRLVGEVKRTGFETHLGLDSSTLDGGFRVLAEALDVNGKILRRSPTVAVSHGLAEPPSHRPISETIWDDL</sequence>
<evidence type="ECO:0008006" key="4">
    <source>
        <dbReference type="Google" id="ProtNLM"/>
    </source>
</evidence>
<comment type="caution">
    <text evidence="2">The sequence shown here is derived from an EMBL/GenBank/DDBJ whole genome shotgun (WGS) entry which is preliminary data.</text>
</comment>
<dbReference type="SUPFAM" id="SSF50998">
    <property type="entry name" value="Quinoprotein alcohol dehydrogenase-like"/>
    <property type="match status" value="1"/>
</dbReference>
<evidence type="ECO:0000313" key="2">
    <source>
        <dbReference type="EMBL" id="KAF4962605.1"/>
    </source>
</evidence>
<organism evidence="2 3">
    <name type="scientific">Fusarium sarcochroum</name>
    <dbReference type="NCBI Taxonomy" id="1208366"/>
    <lineage>
        <taxon>Eukaryota</taxon>
        <taxon>Fungi</taxon>
        <taxon>Dikarya</taxon>
        <taxon>Ascomycota</taxon>
        <taxon>Pezizomycotina</taxon>
        <taxon>Sordariomycetes</taxon>
        <taxon>Hypocreomycetidae</taxon>
        <taxon>Hypocreales</taxon>
        <taxon>Nectriaceae</taxon>
        <taxon>Fusarium</taxon>
        <taxon>Fusarium lateritium species complex</taxon>
    </lineage>
</organism>
<accession>A0A8H4TR79</accession>
<dbReference type="InterPro" id="IPR011047">
    <property type="entry name" value="Quinoprotein_ADH-like_sf"/>
</dbReference>
<dbReference type="Pfam" id="PF14269">
    <property type="entry name" value="Arylsulfotran_2"/>
    <property type="match status" value="1"/>
</dbReference>
<reference evidence="2" key="1">
    <citation type="journal article" date="2020" name="BMC Genomics">
        <title>Correction to: Identification and distribution of gene clusters required for synthesis of sphingolipid metabolism inhibitors in diverse species of the filamentous fungus Fusarium.</title>
        <authorList>
            <person name="Kim H.S."/>
            <person name="Lohmar J.M."/>
            <person name="Busman M."/>
            <person name="Brown D.W."/>
            <person name="Naumann T.A."/>
            <person name="Divon H.H."/>
            <person name="Lysoe E."/>
            <person name="Uhlig S."/>
            <person name="Proctor R.H."/>
        </authorList>
    </citation>
    <scope>NUCLEOTIDE SEQUENCE</scope>
    <source>
        <strain evidence="2">NRRL 20472</strain>
    </source>
</reference>
<keyword evidence="1" id="KW-0732">Signal</keyword>